<dbReference type="Proteomes" id="UP000477070">
    <property type="component" value="Unassembled WGS sequence"/>
</dbReference>
<gene>
    <name evidence="1" type="ORF">DCO61_10100</name>
    <name evidence="2" type="ORF">LS64_002750</name>
</gene>
<evidence type="ECO:0008006" key="5">
    <source>
        <dbReference type="Google" id="ProtNLM"/>
    </source>
</evidence>
<evidence type="ECO:0000313" key="1">
    <source>
        <dbReference type="EMBL" id="MWV70340.1"/>
    </source>
</evidence>
<dbReference type="AlphaFoldDB" id="A0A347VQ04"/>
<proteinExistence type="predicted"/>
<accession>A0A347VQ04</accession>
<evidence type="ECO:0000313" key="3">
    <source>
        <dbReference type="Proteomes" id="UP000029714"/>
    </source>
</evidence>
<dbReference type="RefSeq" id="WP_034572099.1">
    <property type="nucleotide sequence ID" value="NZ_JRMP02000003.1"/>
</dbReference>
<reference evidence="1 4" key="4">
    <citation type="submission" date="2019-12" db="EMBL/GenBank/DDBJ databases">
        <title>Multi-Generational Helicobacter saguini Isolates.</title>
        <authorList>
            <person name="Mannion A."/>
            <person name="Shen Z."/>
            <person name="Fox J.G."/>
        </authorList>
    </citation>
    <scope>NUCLEOTIDE SEQUENCE [LARGE SCALE GENOMIC DNA]</scope>
    <source>
        <strain evidence="1">16-048</strain>
        <strain evidence="4">16-048 (F4)</strain>
    </source>
</reference>
<protein>
    <recommendedName>
        <fullName evidence="5">TerB family tellurite resistance protein</fullName>
    </recommendedName>
</protein>
<dbReference type="Proteomes" id="UP000029714">
    <property type="component" value="Unassembled WGS sequence"/>
</dbReference>
<dbReference type="OrthoDB" id="5345601at2"/>
<dbReference type="InterPro" id="IPR029024">
    <property type="entry name" value="TerB-like"/>
</dbReference>
<sequence>MFLNTLSESDKTSFLELAHHLAWSSGDVSEREKAVIKSYCDEMQVQDILYDEKKFNLDETLSRISAKKDQRIITLEILALILSEHNLNLDSMYEAEKEVLNAITTHFNITPHLLNVYVEWSKTMLSLARQGESLIEL</sequence>
<organism evidence="2 3">
    <name type="scientific">Helicobacter saguini</name>
    <dbReference type="NCBI Taxonomy" id="1548018"/>
    <lineage>
        <taxon>Bacteria</taxon>
        <taxon>Pseudomonadati</taxon>
        <taxon>Campylobacterota</taxon>
        <taxon>Epsilonproteobacteria</taxon>
        <taxon>Campylobacterales</taxon>
        <taxon>Helicobacteraceae</taxon>
        <taxon>Helicobacter</taxon>
    </lineage>
</organism>
<keyword evidence="3" id="KW-1185">Reference proteome</keyword>
<evidence type="ECO:0000313" key="4">
    <source>
        <dbReference type="Proteomes" id="UP000477070"/>
    </source>
</evidence>
<dbReference type="EMBL" id="QBIU01000002">
    <property type="protein sequence ID" value="MWV70340.1"/>
    <property type="molecule type" value="Genomic_DNA"/>
</dbReference>
<reference evidence="2 3" key="1">
    <citation type="journal article" date="2014" name="Genome Announc.">
        <title>Draft genome sequences of eight enterohepatic helicobacter species isolated from both laboratory and wild rodents.</title>
        <authorList>
            <person name="Sheh A."/>
            <person name="Shen Z."/>
            <person name="Fox J.G."/>
        </authorList>
    </citation>
    <scope>NUCLEOTIDE SEQUENCE [LARGE SCALE GENOMIC DNA]</scope>
    <source>
        <strain evidence="2 3">MIT 97-6194</strain>
    </source>
</reference>
<reference evidence="2 3" key="2">
    <citation type="journal article" date="2016" name="Infect. Immun.">
        <title>Helicobacter saguini, a Novel Helicobacter Isolated from Cotton-Top Tamarins with Ulcerative Colitis, Has Proinflammatory Properties and Induces Typhlocolitis and Dysplasia in Gnotobiotic IL-10-/- Mice.</title>
        <authorList>
            <person name="Shen Z."/>
            <person name="Mannion A."/>
            <person name="Whary M.T."/>
            <person name="Muthupalani S."/>
            <person name="Sheh A."/>
            <person name="Feng Y."/>
            <person name="Gong G."/>
            <person name="Vandamme P."/>
            <person name="Holcombe H.R."/>
            <person name="Paster B.J."/>
            <person name="Fox J.G."/>
        </authorList>
    </citation>
    <scope>NUCLEOTIDE SEQUENCE [LARGE SCALE GENOMIC DNA]</scope>
    <source>
        <strain evidence="2 3">MIT 97-6194</strain>
    </source>
</reference>
<comment type="caution">
    <text evidence="2">The sequence shown here is derived from an EMBL/GenBank/DDBJ whole genome shotgun (WGS) entry which is preliminary data.</text>
</comment>
<reference evidence="2" key="3">
    <citation type="submission" date="2018-04" db="EMBL/GenBank/DDBJ databases">
        <authorList>
            <person name="Sheh A."/>
            <person name="Shen Z."/>
            <person name="Mannion A.J."/>
            <person name="Fox J.G."/>
        </authorList>
    </citation>
    <scope>NUCLEOTIDE SEQUENCE</scope>
    <source>
        <strain evidence="2">MIT 97-6194</strain>
    </source>
</reference>
<dbReference type="SUPFAM" id="SSF158682">
    <property type="entry name" value="TerB-like"/>
    <property type="match status" value="1"/>
</dbReference>
<evidence type="ECO:0000313" key="2">
    <source>
        <dbReference type="EMBL" id="TLD95288.1"/>
    </source>
</evidence>
<dbReference type="Gene3D" id="1.10.3680.10">
    <property type="entry name" value="TerB-like"/>
    <property type="match status" value="1"/>
</dbReference>
<dbReference type="EMBL" id="JRMP02000003">
    <property type="protein sequence ID" value="TLD95288.1"/>
    <property type="molecule type" value="Genomic_DNA"/>
</dbReference>
<name>A0A347VQ04_9HELI</name>